<feature type="binding site" evidence="15">
    <location>
        <position position="31"/>
    </location>
    <ligand>
        <name>UDP-N-acetyl-alpha-D-muramoyl-L-alanyl-D-glutamate</name>
        <dbReference type="ChEBI" id="CHEBI:83900"/>
    </ligand>
</feature>
<dbReference type="SUPFAM" id="SSF63418">
    <property type="entry name" value="MurE/MurF N-terminal domain"/>
    <property type="match status" value="1"/>
</dbReference>
<reference evidence="20 21" key="1">
    <citation type="submission" date="2016-10" db="EMBL/GenBank/DDBJ databases">
        <authorList>
            <person name="de Groot N.N."/>
        </authorList>
    </citation>
    <scope>NUCLEOTIDE SEQUENCE [LARGE SCALE GENOMIC DNA]</scope>
    <source>
        <strain evidence="20 21">IBRC-M 10780</strain>
    </source>
</reference>
<evidence type="ECO:0000256" key="4">
    <source>
        <dbReference type="ARBA" id="ARBA00022960"/>
    </source>
</evidence>
<feature type="binding site" evidence="15">
    <location>
        <begin position="109"/>
        <end position="115"/>
    </location>
    <ligand>
        <name>ATP</name>
        <dbReference type="ChEBI" id="CHEBI:30616"/>
    </ligand>
</feature>
<comment type="PTM">
    <text evidence="15">Carboxylation is probably crucial for Mg(2+) binding and, consequently, for the gamma-phosphate positioning of ATP.</text>
</comment>
<dbReference type="UniPathway" id="UPA00219"/>
<evidence type="ECO:0000256" key="15">
    <source>
        <dbReference type="HAMAP-Rule" id="MF_00208"/>
    </source>
</evidence>
<comment type="function">
    <text evidence="9 15">Catalyzes the addition of meso-diaminopimelic acid to the nucleotide precursor UDP-N-acetylmuramoyl-L-alanyl-D-glutamate (UMAG) in the biosynthesis of bacterial cell-wall peptidoglycan.</text>
</comment>
<evidence type="ECO:0000256" key="1">
    <source>
        <dbReference type="ARBA" id="ARBA00004752"/>
    </source>
</evidence>
<dbReference type="Pfam" id="PF01225">
    <property type="entry name" value="Mur_ligase"/>
    <property type="match status" value="1"/>
</dbReference>
<dbReference type="Proteomes" id="UP000198618">
    <property type="component" value="Unassembled WGS sequence"/>
</dbReference>
<gene>
    <name evidence="15" type="primary">murE</name>
    <name evidence="20" type="ORF">SAMN05216389_108145</name>
</gene>
<keyword evidence="4 15" id="KW-0133">Cell shape</keyword>
<dbReference type="GO" id="GO:0071555">
    <property type="term" value="P:cell wall organization"/>
    <property type="evidence" value="ECO:0007669"/>
    <property type="project" value="UniProtKB-KW"/>
</dbReference>
<dbReference type="GO" id="GO:0005737">
    <property type="term" value="C:cytoplasm"/>
    <property type="evidence" value="ECO:0007669"/>
    <property type="project" value="UniProtKB-SubCell"/>
</dbReference>
<comment type="catalytic activity">
    <reaction evidence="8 15">
        <text>UDP-N-acetyl-alpha-D-muramoyl-L-alanyl-D-glutamate + meso-2,6-diaminopimelate + ATP = UDP-N-acetyl-alpha-D-muramoyl-L-alanyl-gamma-D-glutamyl-meso-2,6-diaminopimelate + ADP + phosphate + H(+)</text>
        <dbReference type="Rhea" id="RHEA:23676"/>
        <dbReference type="ChEBI" id="CHEBI:15378"/>
        <dbReference type="ChEBI" id="CHEBI:30616"/>
        <dbReference type="ChEBI" id="CHEBI:43474"/>
        <dbReference type="ChEBI" id="CHEBI:57791"/>
        <dbReference type="ChEBI" id="CHEBI:83900"/>
        <dbReference type="ChEBI" id="CHEBI:83905"/>
        <dbReference type="ChEBI" id="CHEBI:456216"/>
        <dbReference type="EC" id="6.3.2.13"/>
    </reaction>
</comment>
<dbReference type="GO" id="GO:0008360">
    <property type="term" value="P:regulation of cell shape"/>
    <property type="evidence" value="ECO:0007669"/>
    <property type="project" value="UniProtKB-KW"/>
</dbReference>
<evidence type="ECO:0000256" key="12">
    <source>
        <dbReference type="ARBA" id="ARBA00075482"/>
    </source>
</evidence>
<evidence type="ECO:0000259" key="19">
    <source>
        <dbReference type="Pfam" id="PF08245"/>
    </source>
</evidence>
<feature type="short sequence motif" description="Meso-diaminopimelate recognition motif" evidence="15">
    <location>
        <begin position="408"/>
        <end position="411"/>
    </location>
</feature>
<evidence type="ECO:0000256" key="5">
    <source>
        <dbReference type="ARBA" id="ARBA00022984"/>
    </source>
</evidence>
<feature type="binding site" evidence="15">
    <location>
        <position position="186"/>
    </location>
    <ligand>
        <name>UDP-N-acetyl-alpha-D-muramoyl-L-alanyl-D-glutamate</name>
        <dbReference type="ChEBI" id="CHEBI:83900"/>
    </ligand>
</feature>
<dbReference type="HAMAP" id="MF_00208">
    <property type="entry name" value="MurE"/>
    <property type="match status" value="1"/>
</dbReference>
<evidence type="ECO:0000256" key="14">
    <source>
        <dbReference type="ARBA" id="ARBA00081560"/>
    </source>
</evidence>
<feature type="binding site" evidence="15">
    <location>
        <position position="178"/>
    </location>
    <ligand>
        <name>UDP-N-acetyl-alpha-D-muramoyl-L-alanyl-D-glutamate</name>
        <dbReference type="ChEBI" id="CHEBI:83900"/>
    </ligand>
</feature>
<keyword evidence="21" id="KW-1185">Reference proteome</keyword>
<feature type="domain" description="Mur ligase C-terminal" evidence="18">
    <location>
        <begin position="335"/>
        <end position="462"/>
    </location>
</feature>
<dbReference type="NCBIfam" id="NF001126">
    <property type="entry name" value="PRK00139.1-4"/>
    <property type="match status" value="1"/>
</dbReference>
<feature type="binding site" evidence="15">
    <location>
        <position position="384"/>
    </location>
    <ligand>
        <name>meso-2,6-diaminopimelate</name>
        <dbReference type="ChEBI" id="CHEBI:57791"/>
    </ligand>
</feature>
<organism evidence="20 21">
    <name type="scientific">Oceanobacillus limi</name>
    <dbReference type="NCBI Taxonomy" id="930131"/>
    <lineage>
        <taxon>Bacteria</taxon>
        <taxon>Bacillati</taxon>
        <taxon>Bacillota</taxon>
        <taxon>Bacilli</taxon>
        <taxon>Bacillales</taxon>
        <taxon>Bacillaceae</taxon>
        <taxon>Oceanobacillus</taxon>
    </lineage>
</organism>
<evidence type="ECO:0000313" key="21">
    <source>
        <dbReference type="Proteomes" id="UP000198618"/>
    </source>
</evidence>
<dbReference type="PANTHER" id="PTHR23135:SF4">
    <property type="entry name" value="UDP-N-ACETYLMURAMOYL-L-ALANYL-D-GLUTAMATE--2,6-DIAMINOPIMELATE LIGASE MURE HOMOLOG, CHLOROPLASTIC"/>
    <property type="match status" value="1"/>
</dbReference>
<evidence type="ECO:0000256" key="7">
    <source>
        <dbReference type="ARBA" id="ARBA00023316"/>
    </source>
</evidence>
<protein>
    <recommendedName>
        <fullName evidence="11 15">UDP-N-acetylmuramoyl-L-alanyl-D-glutamate--2,6-diaminopimelate ligase</fullName>
        <ecNumber evidence="10 15">6.3.2.13</ecNumber>
    </recommendedName>
    <alternativeName>
        <fullName evidence="12 15">Meso-A2pm-adding enzyme</fullName>
    </alternativeName>
    <alternativeName>
        <fullName evidence="13 15">Meso-diaminopimelate-adding enzyme</fullName>
    </alternativeName>
    <alternativeName>
        <fullName evidence="14 15">UDP-MurNAc-L-Ala-D-Glu:meso-diaminopimelate ligase</fullName>
    </alternativeName>
    <alternativeName>
        <fullName evidence="15">UDP-MurNAc-tripeptide synthetase</fullName>
    </alternativeName>
    <alternativeName>
        <fullName evidence="15">UDP-N-acetylmuramyl-tripeptide synthetase</fullName>
    </alternativeName>
</protein>
<evidence type="ECO:0000256" key="11">
    <source>
        <dbReference type="ARBA" id="ARBA00072883"/>
    </source>
</evidence>
<feature type="binding site" evidence="15">
    <location>
        <begin position="408"/>
        <end position="411"/>
    </location>
    <ligand>
        <name>meso-2,6-diaminopimelate</name>
        <dbReference type="ChEBI" id="CHEBI:57791"/>
    </ligand>
</feature>
<dbReference type="Gene3D" id="3.40.1190.10">
    <property type="entry name" value="Mur-like, catalytic domain"/>
    <property type="match status" value="1"/>
</dbReference>
<feature type="modified residue" description="N6-carboxylysine" evidence="15">
    <location>
        <position position="218"/>
    </location>
</feature>
<dbReference type="SUPFAM" id="SSF53623">
    <property type="entry name" value="MurD-like peptide ligases, catalytic domain"/>
    <property type="match status" value="1"/>
</dbReference>
<keyword evidence="5 15" id="KW-0573">Peptidoglycan synthesis</keyword>
<feature type="binding site" evidence="15">
    <location>
        <begin position="151"/>
        <end position="152"/>
    </location>
    <ligand>
        <name>UDP-N-acetyl-alpha-D-muramoyl-L-alanyl-D-glutamate</name>
        <dbReference type="ChEBI" id="CHEBI:83900"/>
    </ligand>
</feature>
<keyword evidence="7 15" id="KW-0961">Cell wall biogenesis/degradation</keyword>
<dbReference type="PANTHER" id="PTHR23135">
    <property type="entry name" value="MUR LIGASE FAMILY MEMBER"/>
    <property type="match status" value="1"/>
</dbReference>
<evidence type="ECO:0000313" key="20">
    <source>
        <dbReference type="EMBL" id="SET30305.1"/>
    </source>
</evidence>
<comment type="subcellular location">
    <subcellularLocation>
        <location evidence="15 16">Cytoplasm</location>
    </subcellularLocation>
</comment>
<keyword evidence="15 20" id="KW-0436">Ligase</keyword>
<dbReference type="Gene3D" id="3.40.1390.10">
    <property type="entry name" value="MurE/MurF, N-terminal domain"/>
    <property type="match status" value="1"/>
</dbReference>
<dbReference type="SUPFAM" id="SSF53244">
    <property type="entry name" value="MurD-like peptide ligases, peptide-binding domain"/>
    <property type="match status" value="1"/>
</dbReference>
<keyword evidence="15" id="KW-0067">ATP-binding</keyword>
<dbReference type="GO" id="GO:0005524">
    <property type="term" value="F:ATP binding"/>
    <property type="evidence" value="ECO:0007669"/>
    <property type="project" value="UniProtKB-UniRule"/>
</dbReference>
<keyword evidence="15" id="KW-0963">Cytoplasm</keyword>
<dbReference type="InterPro" id="IPR013221">
    <property type="entry name" value="Mur_ligase_cen"/>
</dbReference>
<feature type="binding site" evidence="15">
    <location>
        <position position="460"/>
    </location>
    <ligand>
        <name>meso-2,6-diaminopimelate</name>
        <dbReference type="ChEBI" id="CHEBI:57791"/>
    </ligand>
</feature>
<dbReference type="EMBL" id="FOHE01000008">
    <property type="protein sequence ID" value="SET30305.1"/>
    <property type="molecule type" value="Genomic_DNA"/>
</dbReference>
<feature type="domain" description="Mur ligase central" evidence="19">
    <location>
        <begin position="107"/>
        <end position="313"/>
    </location>
</feature>
<dbReference type="InterPro" id="IPR036615">
    <property type="entry name" value="Mur_ligase_C_dom_sf"/>
</dbReference>
<evidence type="ECO:0000259" key="18">
    <source>
        <dbReference type="Pfam" id="PF02875"/>
    </source>
</evidence>
<comment type="caution">
    <text evidence="15">Lacks conserved residue(s) required for the propagation of feature annotation.</text>
</comment>
<accession>A0A1I0DDC4</accession>
<dbReference type="GO" id="GO:0000287">
    <property type="term" value="F:magnesium ion binding"/>
    <property type="evidence" value="ECO:0007669"/>
    <property type="project" value="UniProtKB-UniRule"/>
</dbReference>
<comment type="similarity">
    <text evidence="2 15">Belongs to the MurCDEF family. MurE subfamily.</text>
</comment>
<dbReference type="InterPro" id="IPR036565">
    <property type="entry name" value="Mur-like_cat_sf"/>
</dbReference>
<evidence type="ECO:0000256" key="6">
    <source>
        <dbReference type="ARBA" id="ARBA00023306"/>
    </source>
</evidence>
<evidence type="ECO:0000256" key="13">
    <source>
        <dbReference type="ARBA" id="ARBA00076158"/>
    </source>
</evidence>
<evidence type="ECO:0000256" key="16">
    <source>
        <dbReference type="RuleBase" id="RU004135"/>
    </source>
</evidence>
<dbReference type="AlphaFoldDB" id="A0A1I0DDC4"/>
<feature type="binding site" evidence="15">
    <location>
        <position position="464"/>
    </location>
    <ligand>
        <name>meso-2,6-diaminopimelate</name>
        <dbReference type="ChEBI" id="CHEBI:57791"/>
    </ligand>
</feature>
<dbReference type="InterPro" id="IPR035911">
    <property type="entry name" value="MurE/MurF_N"/>
</dbReference>
<dbReference type="FunFam" id="3.90.190.20:FF:000006">
    <property type="entry name" value="UDP-N-acetylmuramoyl-L-alanyl-D-glutamate--2,6-diaminopimelate ligase"/>
    <property type="match status" value="1"/>
</dbReference>
<keyword evidence="15" id="KW-0547">Nucleotide-binding</keyword>
<feature type="binding site" evidence="15">
    <location>
        <position position="150"/>
    </location>
    <ligand>
        <name>UDP-N-acetyl-alpha-D-muramoyl-L-alanyl-D-glutamate</name>
        <dbReference type="ChEBI" id="CHEBI:83900"/>
    </ligand>
</feature>
<evidence type="ECO:0000256" key="10">
    <source>
        <dbReference type="ARBA" id="ARBA00066633"/>
    </source>
</evidence>
<evidence type="ECO:0000256" key="8">
    <source>
        <dbReference type="ARBA" id="ARBA00050251"/>
    </source>
</evidence>
<dbReference type="GO" id="GO:0009252">
    <property type="term" value="P:peptidoglycan biosynthetic process"/>
    <property type="evidence" value="ECO:0007669"/>
    <property type="project" value="UniProtKB-UniRule"/>
</dbReference>
<dbReference type="EC" id="6.3.2.13" evidence="10 15"/>
<evidence type="ECO:0000259" key="17">
    <source>
        <dbReference type="Pfam" id="PF01225"/>
    </source>
</evidence>
<comment type="pathway">
    <text evidence="1 15 16">Cell wall biogenesis; peptidoglycan biosynthesis.</text>
</comment>
<dbReference type="GO" id="GO:0008765">
    <property type="term" value="F:UDP-N-acetylmuramoylalanyl-D-glutamate-2,6-diaminopimelate ligase activity"/>
    <property type="evidence" value="ECO:0007669"/>
    <property type="project" value="UniProtKB-UniRule"/>
</dbReference>
<dbReference type="RefSeq" id="WP_090869623.1">
    <property type="nucleotide sequence ID" value="NZ_FOHE01000008.1"/>
</dbReference>
<dbReference type="Pfam" id="PF08245">
    <property type="entry name" value="Mur_ligase_M"/>
    <property type="match status" value="1"/>
</dbReference>
<keyword evidence="3 15" id="KW-0132">Cell division</keyword>
<comment type="cofactor">
    <cofactor evidence="15">
        <name>Mg(2+)</name>
        <dbReference type="ChEBI" id="CHEBI:18420"/>
    </cofactor>
</comment>
<dbReference type="NCBIfam" id="NF001124">
    <property type="entry name" value="PRK00139.1-2"/>
    <property type="match status" value="1"/>
</dbReference>
<sequence length="491" mass="54763">MHLKDIVSFISVSNNVSYDDNIEVTSIETDSRKVKKGSLFVAISGFTVDGHDFIDDAINNGAVAVMVEKEVQAEVATIKVSDTKRALAMTSAMFYGNPTSKVPMIGITGTNGKTTITYLLERIFNRYHKKTGIFGTIQMKIGEESFPIQNTTPDALFLQRKIAEMIQQDVDQVIMEVSSHALDMGRVFGCDYDIAVFTNLSQDHLDYHDSMEDYLRAKSLLFAQLGNGYQENNKKAAVINVDDPSSTLLMKSTAQHVITYGCHTTADVMAENIQLAANGTKFTLKTILGTTEIHSKLIGKFNVYNMLASVAVAIASDIPLVDIKESLESIEGVKGRFESVIPDHKYSVIVDYAHTPDSLENVLQTIQEIAERNIYVVVGCGGDRDKTKRPLMAQIAHKYADYPIFTSDNPRTEDPEAILKDMTDGLPSDSKQYEVIADRRQAIRYAIQRAEEKDVILIAGKGHETYQQIGHKKYDFDDREVALEVMREREN</sequence>
<dbReference type="Gene3D" id="3.90.190.20">
    <property type="entry name" value="Mur ligase, C-terminal domain"/>
    <property type="match status" value="1"/>
</dbReference>
<name>A0A1I0DDC4_9BACI</name>
<dbReference type="STRING" id="930131.SAMN05216389_108145"/>
<keyword evidence="15" id="KW-0460">Magnesium</keyword>
<dbReference type="Pfam" id="PF02875">
    <property type="entry name" value="Mur_ligase_C"/>
    <property type="match status" value="1"/>
</dbReference>
<dbReference type="InterPro" id="IPR000713">
    <property type="entry name" value="Mur_ligase_N"/>
</dbReference>
<dbReference type="OrthoDB" id="9800958at2"/>
<evidence type="ECO:0000256" key="3">
    <source>
        <dbReference type="ARBA" id="ARBA00022618"/>
    </source>
</evidence>
<evidence type="ECO:0000256" key="2">
    <source>
        <dbReference type="ARBA" id="ARBA00005898"/>
    </source>
</evidence>
<dbReference type="InterPro" id="IPR005761">
    <property type="entry name" value="UDP-N-AcMur-Glu-dNH2Pim_ligase"/>
</dbReference>
<evidence type="ECO:0000256" key="9">
    <source>
        <dbReference type="ARBA" id="ARBA00056782"/>
    </source>
</evidence>
<dbReference type="GO" id="GO:0051301">
    <property type="term" value="P:cell division"/>
    <property type="evidence" value="ECO:0007669"/>
    <property type="project" value="UniProtKB-KW"/>
</dbReference>
<dbReference type="NCBIfam" id="TIGR01085">
    <property type="entry name" value="murE"/>
    <property type="match status" value="1"/>
</dbReference>
<proteinExistence type="inferred from homology"/>
<dbReference type="InterPro" id="IPR004101">
    <property type="entry name" value="Mur_ligase_C"/>
</dbReference>
<feature type="domain" description="Mur ligase N-terminal catalytic" evidence="17">
    <location>
        <begin position="24"/>
        <end position="95"/>
    </location>
</feature>
<keyword evidence="6 15" id="KW-0131">Cell cycle</keyword>